<dbReference type="InterPro" id="IPR004045">
    <property type="entry name" value="Glutathione_S-Trfase_N"/>
</dbReference>
<dbReference type="SFLD" id="SFLDS00019">
    <property type="entry name" value="Glutathione_Transferase_(cytos"/>
    <property type="match status" value="1"/>
</dbReference>
<dbReference type="Pfam" id="PF13417">
    <property type="entry name" value="GST_N_3"/>
    <property type="match status" value="1"/>
</dbReference>
<dbReference type="CDD" id="cd03177">
    <property type="entry name" value="GST_C_Delta_Epsilon"/>
    <property type="match status" value="1"/>
</dbReference>
<dbReference type="InterPro" id="IPR004046">
    <property type="entry name" value="GST_C"/>
</dbReference>
<dbReference type="SFLD" id="SFLDG01153">
    <property type="entry name" value="Main.4:_Theta-like"/>
    <property type="match status" value="1"/>
</dbReference>
<gene>
    <name evidence="4" type="ORF">LNINA_LOCUS5117</name>
</gene>
<dbReference type="InterPro" id="IPR036249">
    <property type="entry name" value="Thioredoxin-like_sf"/>
</dbReference>
<name>A0AAV1JAB5_9NEOP</name>
<dbReference type="GO" id="GO:0004364">
    <property type="term" value="F:glutathione transferase activity"/>
    <property type="evidence" value="ECO:0007669"/>
    <property type="project" value="TreeGrafter"/>
</dbReference>
<evidence type="ECO:0000259" key="3">
    <source>
        <dbReference type="PROSITE" id="PS50405"/>
    </source>
</evidence>
<dbReference type="SFLD" id="SFLDG00358">
    <property type="entry name" value="Main_(cytGST)"/>
    <property type="match status" value="1"/>
</dbReference>
<evidence type="ECO:0008006" key="6">
    <source>
        <dbReference type="Google" id="ProtNLM"/>
    </source>
</evidence>
<dbReference type="Proteomes" id="UP001497472">
    <property type="component" value="Unassembled WGS sequence"/>
</dbReference>
<dbReference type="InterPro" id="IPR010987">
    <property type="entry name" value="Glutathione-S-Trfase_C-like"/>
</dbReference>
<dbReference type="FunFam" id="1.20.1050.10:FF:000007">
    <property type="entry name" value="Glutathione S-transferase 1-1"/>
    <property type="match status" value="1"/>
</dbReference>
<evidence type="ECO:0000259" key="2">
    <source>
        <dbReference type="PROSITE" id="PS50404"/>
    </source>
</evidence>
<feature type="domain" description="GST C-terminal" evidence="3">
    <location>
        <begin position="88"/>
        <end position="215"/>
    </location>
</feature>
<reference evidence="4 5" key="1">
    <citation type="submission" date="2023-11" db="EMBL/GenBank/DDBJ databases">
        <authorList>
            <person name="Okamura Y."/>
        </authorList>
    </citation>
    <scope>NUCLEOTIDE SEQUENCE [LARGE SCALE GENOMIC DNA]</scope>
</reference>
<dbReference type="Gene3D" id="3.40.30.10">
    <property type="entry name" value="Glutaredoxin"/>
    <property type="match status" value="1"/>
</dbReference>
<dbReference type="PROSITE" id="PS50405">
    <property type="entry name" value="GST_CTER"/>
    <property type="match status" value="1"/>
</dbReference>
<dbReference type="PANTHER" id="PTHR43969:SF8">
    <property type="entry name" value="GLUTATHIONE S TRANSFERASE E13, ISOFORM A-RELATED"/>
    <property type="match status" value="1"/>
</dbReference>
<organism evidence="4 5">
    <name type="scientific">Leptosia nina</name>
    <dbReference type="NCBI Taxonomy" id="320188"/>
    <lineage>
        <taxon>Eukaryota</taxon>
        <taxon>Metazoa</taxon>
        <taxon>Ecdysozoa</taxon>
        <taxon>Arthropoda</taxon>
        <taxon>Hexapoda</taxon>
        <taxon>Insecta</taxon>
        <taxon>Pterygota</taxon>
        <taxon>Neoptera</taxon>
        <taxon>Endopterygota</taxon>
        <taxon>Lepidoptera</taxon>
        <taxon>Glossata</taxon>
        <taxon>Ditrysia</taxon>
        <taxon>Papilionoidea</taxon>
        <taxon>Pieridae</taxon>
        <taxon>Pierinae</taxon>
        <taxon>Leptosia</taxon>
    </lineage>
</organism>
<dbReference type="EMBL" id="CAVLEF010000007">
    <property type="protein sequence ID" value="CAK1545467.1"/>
    <property type="molecule type" value="Genomic_DNA"/>
</dbReference>
<comment type="subunit">
    <text evidence="1">Homodimer.</text>
</comment>
<dbReference type="SUPFAM" id="SSF47616">
    <property type="entry name" value="GST C-terminal domain-like"/>
    <property type="match status" value="1"/>
</dbReference>
<accession>A0AAV1JAB5</accession>
<proteinExistence type="predicted"/>
<sequence length="217" mass="24862">MVLTLYKYDLSPPVRSVLWVIEALKLPVQFVEVNFLKNEHLTEEFKKINPQHTVPTLVDDDFVLADSHAIITYLLNKYGKDDFLYPAEPKLRAIVEQRLHFDSGILFPAIRGAFGPVVFQGRRNSQEEFDKIKAAYEFTEQFATNTWLAGDQFTIADICCVTSVSSLDEIIPIDAKTYPNLYAWFKRCSELDIYKSKNVPGNKELGDVYRSKVATLQ</sequence>
<dbReference type="SUPFAM" id="SSF52833">
    <property type="entry name" value="Thioredoxin-like"/>
    <property type="match status" value="1"/>
</dbReference>
<dbReference type="Gene3D" id="1.20.1050.10">
    <property type="match status" value="1"/>
</dbReference>
<dbReference type="AlphaFoldDB" id="A0AAV1JAB5"/>
<dbReference type="PROSITE" id="PS50404">
    <property type="entry name" value="GST_NTER"/>
    <property type="match status" value="1"/>
</dbReference>
<dbReference type="InterPro" id="IPR036282">
    <property type="entry name" value="Glutathione-S-Trfase_C_sf"/>
</dbReference>
<feature type="domain" description="GST N-terminal" evidence="2">
    <location>
        <begin position="1"/>
        <end position="82"/>
    </location>
</feature>
<evidence type="ECO:0000256" key="1">
    <source>
        <dbReference type="ARBA" id="ARBA00011738"/>
    </source>
</evidence>
<dbReference type="FunFam" id="3.40.30.10:FF:000034">
    <property type="entry name" value="glutathione S-transferase 1"/>
    <property type="match status" value="1"/>
</dbReference>
<protein>
    <recommendedName>
        <fullName evidence="6">Glutathione S-transferase</fullName>
    </recommendedName>
</protein>
<dbReference type="PANTHER" id="PTHR43969">
    <property type="entry name" value="GLUTATHIONE S TRANSFERASE D10, ISOFORM A-RELATED"/>
    <property type="match status" value="1"/>
</dbReference>
<dbReference type="GO" id="GO:0006749">
    <property type="term" value="P:glutathione metabolic process"/>
    <property type="evidence" value="ECO:0007669"/>
    <property type="project" value="TreeGrafter"/>
</dbReference>
<comment type="caution">
    <text evidence="4">The sequence shown here is derived from an EMBL/GenBank/DDBJ whole genome shotgun (WGS) entry which is preliminary data.</text>
</comment>
<keyword evidence="5" id="KW-1185">Reference proteome</keyword>
<evidence type="ECO:0000313" key="4">
    <source>
        <dbReference type="EMBL" id="CAK1545467.1"/>
    </source>
</evidence>
<dbReference type="InterPro" id="IPR040079">
    <property type="entry name" value="Glutathione_S-Trfase"/>
</dbReference>
<dbReference type="CDD" id="cd03045">
    <property type="entry name" value="GST_N_Delta_Epsilon"/>
    <property type="match status" value="1"/>
</dbReference>
<dbReference type="Pfam" id="PF00043">
    <property type="entry name" value="GST_C"/>
    <property type="match status" value="1"/>
</dbReference>
<evidence type="ECO:0000313" key="5">
    <source>
        <dbReference type="Proteomes" id="UP001497472"/>
    </source>
</evidence>